<sequence>MNLFFTYVLALLVGIGSAQKVGVKSPVGFGCWNCAFKWNFTVPFEIGWYDKHCKSDIFLTTALNCVHMYAEKQEDIAYGYSYIRDQCHYWGNRTLNMRELSEIYTQNVKNMIAATEVKPGQPVYNPVAIPRQLFNKELTMANDAKSHYRLGTIFGCSMIAYWALVLLIASIFHYLRLFRPTKNRRTQQTANRIRKYLTLPAVIGDKHHTPYNFLHLFHITAPTRGQALIILLFIVINIISVSICYDLDDSYPMTFASKGDKIARFLANRTGIIAFTNLPVAVLFACRNNPFIVTTGWPYDTFMLFHRWCARMMVIQSIIHGVLMTWAASQENILIFKWNHVHNWRGGNIAAYFMIFMIFFSIRAVRQRAYEIFLSLHRIFFIIVMVCLIVHCSDFGWMGWIWATVVIYFGEHFLRIARTVYSGGLVEAQFSIVSADAFRIRAYGRRNWVIYPGQYAYIRVFDRHIFWQSHPFSVFQAERGKSSNSLELIIKSQNGATKHIYEYLQTQPEGSTTYKILIEGPYGNYSAISTYDSVLVLAGGIGITAMYSYVRAMAATIKDGQRIMLMWVLGCEDLVHAFDEELRRLLEFPRSNVEVTLCLTQRTPPQSGQVEVQGNNASDHSSLRPSDRVQSSSTEDMFDQKNHTSTMTVKEGYSHSEPSEDSEISLEQFIQYGRPQIGETVARFIKTSVGSKAILCCGPSVFVDDTRDSIVSHIQESSMRVDYFEEAFSW</sequence>
<dbReference type="Pfam" id="PF08030">
    <property type="entry name" value="NAD_binding_6"/>
    <property type="match status" value="1"/>
</dbReference>
<keyword evidence="12" id="KW-0406">Ion transport</keyword>
<feature type="transmembrane region" description="Helical" evidence="17">
    <location>
        <begin position="150"/>
        <end position="175"/>
    </location>
</feature>
<dbReference type="OrthoDB" id="167398at2759"/>
<dbReference type="Gene3D" id="3.40.50.80">
    <property type="entry name" value="Nucleotide-binding domain of ferredoxin-NADP reductase (FNR) module"/>
    <property type="match status" value="1"/>
</dbReference>
<dbReference type="SFLD" id="SFLDG01168">
    <property type="entry name" value="Ferric_reductase_subgroup_(FRE"/>
    <property type="match status" value="1"/>
</dbReference>
<accession>A0A2T0FF04</accession>
<dbReference type="SUPFAM" id="SSF52343">
    <property type="entry name" value="Ferredoxin reductase-like, C-terminal NADP-linked domain"/>
    <property type="match status" value="1"/>
</dbReference>
<comment type="catalytic activity">
    <reaction evidence="15">
        <text>2 a Fe(II)-siderophore + NADP(+) + H(+) = 2 a Fe(III)-siderophore + NADPH</text>
        <dbReference type="Rhea" id="RHEA:28795"/>
        <dbReference type="Rhea" id="RHEA-COMP:11342"/>
        <dbReference type="Rhea" id="RHEA-COMP:11344"/>
        <dbReference type="ChEBI" id="CHEBI:15378"/>
        <dbReference type="ChEBI" id="CHEBI:29033"/>
        <dbReference type="ChEBI" id="CHEBI:29034"/>
        <dbReference type="ChEBI" id="CHEBI:57783"/>
        <dbReference type="ChEBI" id="CHEBI:58349"/>
        <dbReference type="EC" id="1.16.1.9"/>
    </reaction>
</comment>
<gene>
    <name evidence="20" type="ORF">B9G98_01167</name>
</gene>
<feature type="compositionally biased region" description="Polar residues" evidence="16">
    <location>
        <begin position="604"/>
        <end position="620"/>
    </location>
</feature>
<evidence type="ECO:0000256" key="6">
    <source>
        <dbReference type="ARBA" id="ARBA00022630"/>
    </source>
</evidence>
<dbReference type="Proteomes" id="UP000238350">
    <property type="component" value="Unassembled WGS sequence"/>
</dbReference>
<evidence type="ECO:0000256" key="2">
    <source>
        <dbReference type="ARBA" id="ARBA00006278"/>
    </source>
</evidence>
<dbReference type="GeneID" id="36514916"/>
<keyword evidence="10 17" id="KW-1133">Transmembrane helix</keyword>
<protein>
    <recommendedName>
        <fullName evidence="3">ferric-chelate reductase (NADPH)</fullName>
        <ecNumber evidence="3">1.16.1.9</ecNumber>
    </recommendedName>
</protein>
<dbReference type="InterPro" id="IPR013130">
    <property type="entry name" value="Fe3_Rdtase_TM_dom"/>
</dbReference>
<comment type="subcellular location">
    <subcellularLocation>
        <location evidence="1">Cell membrane</location>
        <topology evidence="1">Multi-pass membrane protein</topology>
    </subcellularLocation>
</comment>
<dbReference type="InterPro" id="IPR013121">
    <property type="entry name" value="Fe_red_NAD-bd_6"/>
</dbReference>
<feature type="transmembrane region" description="Helical" evidence="17">
    <location>
        <begin position="372"/>
        <end position="391"/>
    </location>
</feature>
<evidence type="ECO:0000256" key="13">
    <source>
        <dbReference type="ARBA" id="ARBA00023136"/>
    </source>
</evidence>
<keyword evidence="6" id="KW-0285">Flavoprotein</keyword>
<reference evidence="20 21" key="1">
    <citation type="submission" date="2017-04" db="EMBL/GenBank/DDBJ databases">
        <title>Genome sequencing of [Candida] sorbophila.</title>
        <authorList>
            <person name="Ahn J.O."/>
        </authorList>
    </citation>
    <scope>NUCLEOTIDE SEQUENCE [LARGE SCALE GENOMIC DNA]</scope>
    <source>
        <strain evidence="20 21">DS02</strain>
    </source>
</reference>
<dbReference type="GO" id="GO:0052851">
    <property type="term" value="F:ferric-chelate reductase (NADPH) activity"/>
    <property type="evidence" value="ECO:0007669"/>
    <property type="project" value="UniProtKB-EC"/>
</dbReference>
<evidence type="ECO:0000256" key="10">
    <source>
        <dbReference type="ARBA" id="ARBA00022989"/>
    </source>
</evidence>
<dbReference type="EMBL" id="NDIQ01000001">
    <property type="protein sequence ID" value="PRT53547.1"/>
    <property type="molecule type" value="Genomic_DNA"/>
</dbReference>
<keyword evidence="18" id="KW-0732">Signal</keyword>
<dbReference type="InterPro" id="IPR039261">
    <property type="entry name" value="FNR_nucleotide-bd"/>
</dbReference>
<evidence type="ECO:0000256" key="11">
    <source>
        <dbReference type="ARBA" id="ARBA00023002"/>
    </source>
</evidence>
<feature type="domain" description="FAD-binding FR-type" evidence="19">
    <location>
        <begin position="418"/>
        <end position="528"/>
    </location>
</feature>
<organism evidence="20 21">
    <name type="scientific">Wickerhamiella sorbophila</name>
    <dbReference type="NCBI Taxonomy" id="45607"/>
    <lineage>
        <taxon>Eukaryota</taxon>
        <taxon>Fungi</taxon>
        <taxon>Dikarya</taxon>
        <taxon>Ascomycota</taxon>
        <taxon>Saccharomycotina</taxon>
        <taxon>Dipodascomycetes</taxon>
        <taxon>Dipodascales</taxon>
        <taxon>Trichomonascaceae</taxon>
        <taxon>Wickerhamiella</taxon>
    </lineage>
</organism>
<evidence type="ECO:0000313" key="21">
    <source>
        <dbReference type="Proteomes" id="UP000238350"/>
    </source>
</evidence>
<keyword evidence="13 17" id="KW-0472">Membrane</keyword>
<evidence type="ECO:0000256" key="18">
    <source>
        <dbReference type="SAM" id="SignalP"/>
    </source>
</evidence>
<comment type="similarity">
    <text evidence="2">Belongs to the ferric reductase (FRE) family.</text>
</comment>
<evidence type="ECO:0000313" key="20">
    <source>
        <dbReference type="EMBL" id="PRT53547.1"/>
    </source>
</evidence>
<dbReference type="RefSeq" id="XP_024663493.1">
    <property type="nucleotide sequence ID" value="XM_024807725.1"/>
</dbReference>
<feature type="transmembrane region" description="Helical" evidence="17">
    <location>
        <begin position="308"/>
        <end position="329"/>
    </location>
</feature>
<evidence type="ECO:0000256" key="17">
    <source>
        <dbReference type="SAM" id="Phobius"/>
    </source>
</evidence>
<dbReference type="SFLD" id="SFLDS00052">
    <property type="entry name" value="Ferric_Reductase_Domain"/>
    <property type="match status" value="1"/>
</dbReference>
<dbReference type="InterPro" id="IPR013112">
    <property type="entry name" value="FAD-bd_8"/>
</dbReference>
<evidence type="ECO:0000259" key="19">
    <source>
        <dbReference type="PROSITE" id="PS51384"/>
    </source>
</evidence>
<dbReference type="GO" id="GO:0005886">
    <property type="term" value="C:plasma membrane"/>
    <property type="evidence" value="ECO:0007669"/>
    <property type="project" value="UniProtKB-SubCell"/>
</dbReference>
<dbReference type="Pfam" id="PF08022">
    <property type="entry name" value="FAD_binding_8"/>
    <property type="match status" value="1"/>
</dbReference>
<evidence type="ECO:0000256" key="15">
    <source>
        <dbReference type="ARBA" id="ARBA00048483"/>
    </source>
</evidence>
<keyword evidence="21" id="KW-1185">Reference proteome</keyword>
<evidence type="ECO:0000256" key="9">
    <source>
        <dbReference type="ARBA" id="ARBA00022982"/>
    </source>
</evidence>
<dbReference type="GO" id="GO:0006826">
    <property type="term" value="P:iron ion transport"/>
    <property type="evidence" value="ECO:0007669"/>
    <property type="project" value="TreeGrafter"/>
</dbReference>
<evidence type="ECO:0000256" key="16">
    <source>
        <dbReference type="SAM" id="MobiDB-lite"/>
    </source>
</evidence>
<dbReference type="EC" id="1.16.1.9" evidence="3"/>
<keyword evidence="8" id="KW-0274">FAD</keyword>
<evidence type="ECO:0000256" key="1">
    <source>
        <dbReference type="ARBA" id="ARBA00004651"/>
    </source>
</evidence>
<dbReference type="InterPro" id="IPR017938">
    <property type="entry name" value="Riboflavin_synthase-like_b-brl"/>
</dbReference>
<keyword evidence="5" id="KW-1003">Cell membrane</keyword>
<feature type="region of interest" description="Disordered" evidence="16">
    <location>
        <begin position="604"/>
        <end position="660"/>
    </location>
</feature>
<feature type="transmembrane region" description="Helical" evidence="17">
    <location>
        <begin position="349"/>
        <end position="365"/>
    </location>
</feature>
<dbReference type="SUPFAM" id="SSF63380">
    <property type="entry name" value="Riboflavin synthase domain-like"/>
    <property type="match status" value="1"/>
</dbReference>
<dbReference type="PANTHER" id="PTHR32361">
    <property type="entry name" value="FERRIC/CUPRIC REDUCTASE TRANSMEMBRANE COMPONENT"/>
    <property type="match status" value="1"/>
</dbReference>
<evidence type="ECO:0000256" key="3">
    <source>
        <dbReference type="ARBA" id="ARBA00012668"/>
    </source>
</evidence>
<feature type="transmembrane region" description="Helical" evidence="17">
    <location>
        <begin position="227"/>
        <end position="245"/>
    </location>
</feature>
<feature type="chain" id="PRO_5015727541" description="ferric-chelate reductase (NADPH)" evidence="18">
    <location>
        <begin position="19"/>
        <end position="730"/>
    </location>
</feature>
<keyword evidence="11" id="KW-0560">Oxidoreductase</keyword>
<dbReference type="STRING" id="45607.A0A2T0FF04"/>
<dbReference type="PROSITE" id="PS51384">
    <property type="entry name" value="FAD_FR"/>
    <property type="match status" value="1"/>
</dbReference>
<evidence type="ECO:0000256" key="14">
    <source>
        <dbReference type="ARBA" id="ARBA00023180"/>
    </source>
</evidence>
<dbReference type="AlphaFoldDB" id="A0A2T0FF04"/>
<dbReference type="GO" id="GO:0006879">
    <property type="term" value="P:intracellular iron ion homeostasis"/>
    <property type="evidence" value="ECO:0007669"/>
    <property type="project" value="TreeGrafter"/>
</dbReference>
<evidence type="ECO:0000256" key="12">
    <source>
        <dbReference type="ARBA" id="ARBA00023065"/>
    </source>
</evidence>
<name>A0A2T0FF04_9ASCO</name>
<dbReference type="CDD" id="cd06186">
    <property type="entry name" value="NOX_Duox_like_FAD_NADP"/>
    <property type="match status" value="1"/>
</dbReference>
<dbReference type="Pfam" id="PF01794">
    <property type="entry name" value="Ferric_reduct"/>
    <property type="match status" value="1"/>
</dbReference>
<keyword evidence="7 17" id="KW-0812">Transmembrane</keyword>
<keyword evidence="9" id="KW-0249">Electron transport</keyword>
<comment type="caution">
    <text evidence="20">The sequence shown here is derived from an EMBL/GenBank/DDBJ whole genome shotgun (WGS) entry which is preliminary data.</text>
</comment>
<dbReference type="InterPro" id="IPR017927">
    <property type="entry name" value="FAD-bd_FR_type"/>
</dbReference>
<feature type="signal peptide" evidence="18">
    <location>
        <begin position="1"/>
        <end position="18"/>
    </location>
</feature>
<evidence type="ECO:0000256" key="8">
    <source>
        <dbReference type="ARBA" id="ARBA00022827"/>
    </source>
</evidence>
<feature type="transmembrane region" description="Helical" evidence="17">
    <location>
        <begin position="265"/>
        <end position="287"/>
    </location>
</feature>
<keyword evidence="14" id="KW-0325">Glycoprotein</keyword>
<evidence type="ECO:0000256" key="4">
    <source>
        <dbReference type="ARBA" id="ARBA00022448"/>
    </source>
</evidence>
<dbReference type="InterPro" id="IPR051410">
    <property type="entry name" value="Ferric/Cupric_Reductase"/>
</dbReference>
<evidence type="ECO:0000256" key="5">
    <source>
        <dbReference type="ARBA" id="ARBA00022475"/>
    </source>
</evidence>
<keyword evidence="4" id="KW-0813">Transport</keyword>
<dbReference type="PANTHER" id="PTHR32361:SF9">
    <property type="entry name" value="FERRIC REDUCTASE TRANSMEMBRANE COMPONENT 3-RELATED"/>
    <property type="match status" value="1"/>
</dbReference>
<evidence type="ECO:0000256" key="7">
    <source>
        <dbReference type="ARBA" id="ARBA00022692"/>
    </source>
</evidence>
<proteinExistence type="inferred from homology"/>
<dbReference type="GO" id="GO:0015677">
    <property type="term" value="P:copper ion import"/>
    <property type="evidence" value="ECO:0007669"/>
    <property type="project" value="TreeGrafter"/>
</dbReference>